<dbReference type="PANTHER" id="PTHR40064:SF1">
    <property type="entry name" value="MEMBRANE PROTEIN"/>
    <property type="match status" value="1"/>
</dbReference>
<keyword evidence="3 6" id="KW-0812">Transmembrane</keyword>
<feature type="transmembrane region" description="Helical" evidence="6">
    <location>
        <begin position="60"/>
        <end position="86"/>
    </location>
</feature>
<evidence type="ECO:0000313" key="7">
    <source>
        <dbReference type="EMBL" id="MBP1991126.1"/>
    </source>
</evidence>
<evidence type="ECO:0000256" key="4">
    <source>
        <dbReference type="ARBA" id="ARBA00022989"/>
    </source>
</evidence>
<evidence type="ECO:0000256" key="1">
    <source>
        <dbReference type="ARBA" id="ARBA00004651"/>
    </source>
</evidence>
<feature type="transmembrane region" description="Helical" evidence="6">
    <location>
        <begin position="123"/>
        <end position="142"/>
    </location>
</feature>
<comment type="subcellular location">
    <subcellularLocation>
        <location evidence="1">Cell membrane</location>
        <topology evidence="1">Multi-pass membrane protein</topology>
    </subcellularLocation>
</comment>
<dbReference type="EMBL" id="JAGGLB010000007">
    <property type="protein sequence ID" value="MBP1991126.1"/>
    <property type="molecule type" value="Genomic_DNA"/>
</dbReference>
<dbReference type="InterPro" id="IPR010343">
    <property type="entry name" value="ArAE_1"/>
</dbReference>
<comment type="caution">
    <text evidence="7">The sequence shown here is derived from an EMBL/GenBank/DDBJ whole genome shotgun (WGS) entry which is preliminary data.</text>
</comment>
<keyword evidence="4 6" id="KW-1133">Transmembrane helix</keyword>
<evidence type="ECO:0000313" key="8">
    <source>
        <dbReference type="Proteomes" id="UP001519287"/>
    </source>
</evidence>
<keyword evidence="8" id="KW-1185">Reference proteome</keyword>
<dbReference type="InterPro" id="IPR052984">
    <property type="entry name" value="UPF0421"/>
</dbReference>
<dbReference type="Proteomes" id="UP001519287">
    <property type="component" value="Unassembled WGS sequence"/>
</dbReference>
<proteinExistence type="predicted"/>
<dbReference type="RefSeq" id="WP_209971871.1">
    <property type="nucleotide sequence ID" value="NZ_JAGGLB010000007.1"/>
</dbReference>
<keyword evidence="5 6" id="KW-0472">Membrane</keyword>
<sequence>MIVGLRVIKTIISIAISISIARLLHLEPDHFAGIVSMLAIQPSVYRSLHHTLSHMASALLASVIGITAALVFGNGSFVIAVVALLVMTLHVKLRQTASLTLAVIVAINTMGTSDDLAGSAAAYNQFLLVLIGMTVGTVVNVVRKPRHHEREEVLLEKSESMLRVLLHFIRLDLEAKRMTPYKSEMRLQIEEVRGYIEKGKGISQLIREDRWLSRGKNTGAGEMFRTYETMVERIRDLVKALQKADVTHAESARLIRAIDMVIRGQERMKLDDKSFPLSMLLRAMAPSREANPDHQEMSRLLPYYQAYEALADYLRELEASASIVIVRPVKHRTLDASTFPPTQIRFS</sequence>
<keyword evidence="2" id="KW-1003">Cell membrane</keyword>
<protein>
    <recommendedName>
        <fullName evidence="9">Aromatic acid exporter family protein</fullName>
    </recommendedName>
</protein>
<organism evidence="7 8">
    <name type="scientific">Paenibacillus eucommiae</name>
    <dbReference type="NCBI Taxonomy" id="1355755"/>
    <lineage>
        <taxon>Bacteria</taxon>
        <taxon>Bacillati</taxon>
        <taxon>Bacillota</taxon>
        <taxon>Bacilli</taxon>
        <taxon>Bacillales</taxon>
        <taxon>Paenibacillaceae</taxon>
        <taxon>Paenibacillus</taxon>
    </lineage>
</organism>
<evidence type="ECO:0000256" key="2">
    <source>
        <dbReference type="ARBA" id="ARBA00022475"/>
    </source>
</evidence>
<feature type="transmembrane region" description="Helical" evidence="6">
    <location>
        <begin position="6"/>
        <end position="24"/>
    </location>
</feature>
<reference evidence="7 8" key="1">
    <citation type="submission" date="2021-03" db="EMBL/GenBank/DDBJ databases">
        <title>Genomic Encyclopedia of Type Strains, Phase IV (KMG-IV): sequencing the most valuable type-strain genomes for metagenomic binning, comparative biology and taxonomic classification.</title>
        <authorList>
            <person name="Goeker M."/>
        </authorList>
    </citation>
    <scope>NUCLEOTIDE SEQUENCE [LARGE SCALE GENOMIC DNA]</scope>
    <source>
        <strain evidence="7 8">DSM 26048</strain>
    </source>
</reference>
<dbReference type="PANTHER" id="PTHR40064">
    <property type="entry name" value="MEMBRANE PROTEIN-RELATED"/>
    <property type="match status" value="1"/>
</dbReference>
<gene>
    <name evidence="7" type="ORF">J2Z66_002733</name>
</gene>
<evidence type="ECO:0000256" key="5">
    <source>
        <dbReference type="ARBA" id="ARBA00023136"/>
    </source>
</evidence>
<accession>A0ABS4IVV1</accession>
<name>A0ABS4IVV1_9BACL</name>
<evidence type="ECO:0000256" key="6">
    <source>
        <dbReference type="SAM" id="Phobius"/>
    </source>
</evidence>
<dbReference type="Pfam" id="PF06081">
    <property type="entry name" value="ArAE_1"/>
    <property type="match status" value="1"/>
</dbReference>
<evidence type="ECO:0000256" key="3">
    <source>
        <dbReference type="ARBA" id="ARBA00022692"/>
    </source>
</evidence>
<evidence type="ECO:0008006" key="9">
    <source>
        <dbReference type="Google" id="ProtNLM"/>
    </source>
</evidence>
<feature type="transmembrane region" description="Helical" evidence="6">
    <location>
        <begin position="93"/>
        <end position="111"/>
    </location>
</feature>